<dbReference type="Pfam" id="PF00132">
    <property type="entry name" value="Hexapep"/>
    <property type="match status" value="1"/>
</dbReference>
<dbReference type="InterPro" id="IPR047324">
    <property type="entry name" value="LbH_gamma_CA-like"/>
</dbReference>
<dbReference type="PANTHER" id="PTHR13061">
    <property type="entry name" value="DYNACTIN SUBUNIT P25"/>
    <property type="match status" value="1"/>
</dbReference>
<dbReference type="EMBL" id="AP021876">
    <property type="protein sequence ID" value="BBO85067.1"/>
    <property type="molecule type" value="Genomic_DNA"/>
</dbReference>
<dbReference type="PANTHER" id="PTHR13061:SF29">
    <property type="entry name" value="GAMMA CARBONIC ANHYDRASE-LIKE 1, MITOCHONDRIAL-RELATED"/>
    <property type="match status" value="1"/>
</dbReference>
<dbReference type="Proteomes" id="UP000425960">
    <property type="component" value="Chromosome"/>
</dbReference>
<dbReference type="Gene3D" id="2.160.10.10">
    <property type="entry name" value="Hexapeptide repeat proteins"/>
    <property type="match status" value="1"/>
</dbReference>
<protein>
    <submittedName>
        <fullName evidence="1">Gamma carbonic anhydrase family protein</fullName>
    </submittedName>
</protein>
<gene>
    <name evidence="1" type="ORF">DSCO28_56330</name>
</gene>
<reference evidence="1 2" key="1">
    <citation type="submission" date="2019-11" db="EMBL/GenBank/DDBJ databases">
        <title>Comparative genomics of hydrocarbon-degrading Desulfosarcina strains.</title>
        <authorList>
            <person name="Watanabe M."/>
            <person name="Kojima H."/>
            <person name="Fukui M."/>
        </authorList>
    </citation>
    <scope>NUCLEOTIDE SEQUENCE [LARGE SCALE GENOMIC DNA]</scope>
    <source>
        <strain evidence="1 2">28bB2T</strain>
    </source>
</reference>
<dbReference type="InterPro" id="IPR001451">
    <property type="entry name" value="Hexapep"/>
</dbReference>
<accession>A0A5K7ZXR8</accession>
<dbReference type="AlphaFoldDB" id="A0A5K7ZXR8"/>
<evidence type="ECO:0000313" key="1">
    <source>
        <dbReference type="EMBL" id="BBO85067.1"/>
    </source>
</evidence>
<dbReference type="RefSeq" id="WP_173179889.1">
    <property type="nucleotide sequence ID" value="NZ_AP021876.1"/>
</dbReference>
<dbReference type="SUPFAM" id="SSF51161">
    <property type="entry name" value="Trimeric LpxA-like enzymes"/>
    <property type="match status" value="1"/>
</dbReference>
<dbReference type="InterPro" id="IPR050484">
    <property type="entry name" value="Transf_Hexapept/Carb_Anhydrase"/>
</dbReference>
<dbReference type="CDD" id="cd04645">
    <property type="entry name" value="LbH_gamma_CA_like"/>
    <property type="match status" value="1"/>
</dbReference>
<organism evidence="1 2">
    <name type="scientific">Desulfosarcina ovata subsp. sediminis</name>
    <dbReference type="NCBI Taxonomy" id="885957"/>
    <lineage>
        <taxon>Bacteria</taxon>
        <taxon>Pseudomonadati</taxon>
        <taxon>Thermodesulfobacteriota</taxon>
        <taxon>Desulfobacteria</taxon>
        <taxon>Desulfobacterales</taxon>
        <taxon>Desulfosarcinaceae</taxon>
        <taxon>Desulfosarcina</taxon>
    </lineage>
</organism>
<sequence length="176" mass="18077">MEKIGMITPFQGRVPQIGASVWIDPSARLIGNVQVADGASIWPGAILRADESEIRIGTRSAILDQCLLESPHGFPVVVAADALISHKVCLHGATVESGALVGIGAIVLDGAVIGAGALVGAGAVVAPNAQIPPGTLALGQPAKPIRPLKANEISNIRSQLALLSRKAGEYRTMGER</sequence>
<dbReference type="KEGG" id="dov:DSCO28_56330"/>
<name>A0A5K7ZXR8_9BACT</name>
<proteinExistence type="predicted"/>
<evidence type="ECO:0000313" key="2">
    <source>
        <dbReference type="Proteomes" id="UP000425960"/>
    </source>
</evidence>
<dbReference type="InterPro" id="IPR011004">
    <property type="entry name" value="Trimer_LpxA-like_sf"/>
</dbReference>